<dbReference type="Proteomes" id="UP000694005">
    <property type="component" value="Chromosome A02"/>
</dbReference>
<accession>A0A8D9H6S0</accession>
<proteinExistence type="predicted"/>
<dbReference type="AlphaFoldDB" id="A0A8D9H6S0"/>
<dbReference type="EMBL" id="LS974618">
    <property type="protein sequence ID" value="CAG7893675.1"/>
    <property type="molecule type" value="Genomic_DNA"/>
</dbReference>
<organism evidence="1 2">
    <name type="scientific">Brassica campestris</name>
    <name type="common">Field mustard</name>
    <dbReference type="NCBI Taxonomy" id="3711"/>
    <lineage>
        <taxon>Eukaryota</taxon>
        <taxon>Viridiplantae</taxon>
        <taxon>Streptophyta</taxon>
        <taxon>Embryophyta</taxon>
        <taxon>Tracheophyta</taxon>
        <taxon>Spermatophyta</taxon>
        <taxon>Magnoliopsida</taxon>
        <taxon>eudicotyledons</taxon>
        <taxon>Gunneridae</taxon>
        <taxon>Pentapetalae</taxon>
        <taxon>rosids</taxon>
        <taxon>malvids</taxon>
        <taxon>Brassicales</taxon>
        <taxon>Brassicaceae</taxon>
        <taxon>Brassiceae</taxon>
        <taxon>Brassica</taxon>
    </lineage>
</organism>
<reference evidence="1 2" key="1">
    <citation type="submission" date="2021-07" db="EMBL/GenBank/DDBJ databases">
        <authorList>
            <consortium name="Genoscope - CEA"/>
            <person name="William W."/>
        </authorList>
    </citation>
    <scope>NUCLEOTIDE SEQUENCE [LARGE SCALE GENOMIC DNA]</scope>
</reference>
<gene>
    <name evidence="1" type="ORF">BRAPAZ1V2_A02P26270.2</name>
</gene>
<sequence>MSDDVVMKEESSDTLSIKELDVVLPRYQPFNGYTSPFDFFMDQVFLILYIYSLKEICTKFVFDFALSQFVNLLLPKS</sequence>
<evidence type="ECO:0000313" key="2">
    <source>
        <dbReference type="Proteomes" id="UP000694005"/>
    </source>
</evidence>
<name>A0A8D9H6S0_BRACM</name>
<protein>
    <submittedName>
        <fullName evidence="1">Uncharacterized protein</fullName>
    </submittedName>
</protein>
<dbReference type="Gramene" id="A02p26270.2_BraZ1">
    <property type="protein sequence ID" value="A02p26270.2_BraZ1.CDS"/>
    <property type="gene ID" value="A02g26270.2_BraZ1"/>
</dbReference>
<evidence type="ECO:0000313" key="1">
    <source>
        <dbReference type="EMBL" id="CAG7893675.1"/>
    </source>
</evidence>